<evidence type="ECO:0000256" key="1">
    <source>
        <dbReference type="ARBA" id="ARBA00022475"/>
    </source>
</evidence>
<evidence type="ECO:0000313" key="8">
    <source>
        <dbReference type="Proteomes" id="UP000553756"/>
    </source>
</evidence>
<evidence type="ECO:0000256" key="2">
    <source>
        <dbReference type="ARBA" id="ARBA00022729"/>
    </source>
</evidence>
<keyword evidence="4" id="KW-0564">Palmitate</keyword>
<evidence type="ECO:0000256" key="6">
    <source>
        <dbReference type="SAM" id="SignalP"/>
    </source>
</evidence>
<feature type="signal peptide" evidence="6">
    <location>
        <begin position="1"/>
        <end position="20"/>
    </location>
</feature>
<dbReference type="Gene3D" id="3.40.190.10">
    <property type="entry name" value="Periplasmic binding protein-like II"/>
    <property type="match status" value="2"/>
</dbReference>
<name>A0ABX1SYL8_9BIFI</name>
<sequence>MNIKKLVAAGVAAVCMVSMAACGGSSSSSGDKKTDLTYDQITLGETGKDITTTIKFYNGRTDMSLDSYPGKNWKSYIEDFNKLYPNIKVESQADSNYADNALTRLQGGDWGDIMMIPSVDKSEMSNYFISYGDTDTMSKQVKLASEKAYDGETYGVATDGQTSGVIYNKKVFKEAGITELPKTPEEFINALKAIKDKTDAIPLYTNYAAGFTMGAWDAYIGTTATGDNTYMNQKLVHTKAPFADPGDGTHAYNVYKVLYDAVNQGLTEEDYSTTDWESSKSMINNGQIGTMVLGAWAVTQMQQAGDNADDIGYMPFPISIKGKQYAAMGGNYSMGINVKSSKDNQEAAMIFVKWLTEKSGYAMNEGGIPIKYGDEDLPSIYEDFKEVTMEVDADSLEGEEDLFTEVNSDSELGINSNGNKRVQAIVEHAANKDKSYDDMVAEWNDAWYKAMQNDDAEAKY</sequence>
<dbReference type="InterPro" id="IPR050490">
    <property type="entry name" value="Bact_solute-bd_prot1"/>
</dbReference>
<dbReference type="Proteomes" id="UP000553756">
    <property type="component" value="Unassembled WGS sequence"/>
</dbReference>
<evidence type="ECO:0000256" key="5">
    <source>
        <dbReference type="ARBA" id="ARBA00023288"/>
    </source>
</evidence>
<keyword evidence="3" id="KW-0472">Membrane</keyword>
<dbReference type="RefSeq" id="WP_172144452.1">
    <property type="nucleotide sequence ID" value="NZ_JAAIIJ010000007.1"/>
</dbReference>
<comment type="caution">
    <text evidence="7">The sequence shown here is derived from an EMBL/GenBank/DDBJ whole genome shotgun (WGS) entry which is preliminary data.</text>
</comment>
<dbReference type="InterPro" id="IPR006059">
    <property type="entry name" value="SBP"/>
</dbReference>
<evidence type="ECO:0000256" key="3">
    <source>
        <dbReference type="ARBA" id="ARBA00023136"/>
    </source>
</evidence>
<keyword evidence="1" id="KW-1003">Cell membrane</keyword>
<feature type="chain" id="PRO_5045539504" evidence="6">
    <location>
        <begin position="21"/>
        <end position="460"/>
    </location>
</feature>
<keyword evidence="5" id="KW-0449">Lipoprotein</keyword>
<protein>
    <submittedName>
        <fullName evidence="7">Sugar ABC transporter substrate-binding protein</fullName>
    </submittedName>
</protein>
<dbReference type="EMBL" id="JAAIIJ010000007">
    <property type="protein sequence ID" value="NMN01912.1"/>
    <property type="molecule type" value="Genomic_DNA"/>
</dbReference>
<dbReference type="PROSITE" id="PS51257">
    <property type="entry name" value="PROKAR_LIPOPROTEIN"/>
    <property type="match status" value="1"/>
</dbReference>
<evidence type="ECO:0000313" key="7">
    <source>
        <dbReference type="EMBL" id="NMN01912.1"/>
    </source>
</evidence>
<evidence type="ECO:0000256" key="4">
    <source>
        <dbReference type="ARBA" id="ARBA00023139"/>
    </source>
</evidence>
<dbReference type="Pfam" id="PF01547">
    <property type="entry name" value="SBP_bac_1"/>
    <property type="match status" value="1"/>
</dbReference>
<dbReference type="PANTHER" id="PTHR43649">
    <property type="entry name" value="ARABINOSE-BINDING PROTEIN-RELATED"/>
    <property type="match status" value="1"/>
</dbReference>
<keyword evidence="8" id="KW-1185">Reference proteome</keyword>
<keyword evidence="2 6" id="KW-0732">Signal</keyword>
<dbReference type="SUPFAM" id="SSF53850">
    <property type="entry name" value="Periplasmic binding protein-like II"/>
    <property type="match status" value="1"/>
</dbReference>
<organism evidence="7 8">
    <name type="scientific">Bifidobacterium panos</name>
    <dbReference type="NCBI Taxonomy" id="2675321"/>
    <lineage>
        <taxon>Bacteria</taxon>
        <taxon>Bacillati</taxon>
        <taxon>Actinomycetota</taxon>
        <taxon>Actinomycetes</taxon>
        <taxon>Bifidobacteriales</taxon>
        <taxon>Bifidobacteriaceae</taxon>
        <taxon>Bifidobacterium</taxon>
    </lineage>
</organism>
<dbReference type="PANTHER" id="PTHR43649:SF33">
    <property type="entry name" value="POLYGALACTURONAN_RHAMNOGALACTURONAN-BINDING PROTEIN YTCQ"/>
    <property type="match status" value="1"/>
</dbReference>
<accession>A0ABX1SYL8</accession>
<gene>
    <name evidence="7" type="ORF">G1C94_0533</name>
</gene>
<reference evidence="7 8" key="1">
    <citation type="submission" date="2020-02" db="EMBL/GenBank/DDBJ databases">
        <title>Characterization of phylogenetic diversity of novel bifidobacterial species isolated in Czech ZOOs.</title>
        <authorList>
            <person name="Lugli G.A."/>
            <person name="Vera N.B."/>
            <person name="Ventura M."/>
        </authorList>
    </citation>
    <scope>NUCLEOTIDE SEQUENCE [LARGE SCALE GENOMIC DNA]</scope>
    <source>
        <strain evidence="7 8">DSM 109963</strain>
    </source>
</reference>
<proteinExistence type="predicted"/>